<dbReference type="SUPFAM" id="SSF50129">
    <property type="entry name" value="GroES-like"/>
    <property type="match status" value="1"/>
</dbReference>
<dbReference type="RefSeq" id="XP_069232071.1">
    <property type="nucleotide sequence ID" value="XM_069371127.1"/>
</dbReference>
<dbReference type="InterPro" id="IPR013154">
    <property type="entry name" value="ADH-like_N"/>
</dbReference>
<dbReference type="InterPro" id="IPR036291">
    <property type="entry name" value="NAD(P)-bd_dom_sf"/>
</dbReference>
<dbReference type="Pfam" id="PF08240">
    <property type="entry name" value="ADH_N"/>
    <property type="match status" value="1"/>
</dbReference>
<dbReference type="InterPro" id="IPR020843">
    <property type="entry name" value="ER"/>
</dbReference>
<protein>
    <recommendedName>
        <fullName evidence="1">Enoyl reductase (ER) domain-containing protein</fullName>
    </recommendedName>
</protein>
<dbReference type="GeneID" id="96003965"/>
<name>A0AB34KZK0_9PEZI</name>
<dbReference type="AlphaFoldDB" id="A0AB34KZK0"/>
<gene>
    <name evidence="2" type="ORF">WHR41_02521</name>
</gene>
<evidence type="ECO:0000259" key="1">
    <source>
        <dbReference type="SMART" id="SM00829"/>
    </source>
</evidence>
<dbReference type="PANTHER" id="PTHR44013">
    <property type="entry name" value="ZINC-TYPE ALCOHOL DEHYDROGENASE-LIKE PROTEIN C16A3.02C"/>
    <property type="match status" value="1"/>
</dbReference>
<feature type="domain" description="Enoyl reductase (ER)" evidence="1">
    <location>
        <begin position="20"/>
        <end position="335"/>
    </location>
</feature>
<dbReference type="Gene3D" id="3.40.50.720">
    <property type="entry name" value="NAD(P)-binding Rossmann-like Domain"/>
    <property type="match status" value="1"/>
</dbReference>
<dbReference type="SMART" id="SM00829">
    <property type="entry name" value="PKS_ER"/>
    <property type="match status" value="1"/>
</dbReference>
<dbReference type="InterPro" id="IPR052733">
    <property type="entry name" value="Chloroplast_QOR"/>
</dbReference>
<keyword evidence="3" id="KW-1185">Reference proteome</keyword>
<dbReference type="EMBL" id="JAAQHG020000006">
    <property type="protein sequence ID" value="KAL1588966.1"/>
    <property type="molecule type" value="Genomic_DNA"/>
</dbReference>
<sequence>MASALGDTMRAAAYESTAGGLHKNLKATSSWPLPKNAKNLSKDQTLVRVSYASLNPVDYKVPELPLLGRFVFSKGVPGLDFAGTVIESTLPHLKPGERVFGETAPPSFGALGEYLIASKEACVPIPDGVEPKHAATLGVAGLTAYQTIAPFIKSGSKVLINGGSGGVGTYQIQIAKILGCYVTTTCSGANAELVKSLGADEVIDYRSQDVVQTLTRSGNQYDLIIDNVFADADLYWASPKYLKPEGSYVTIAGNAKFSVIKNILSIFLWPKALGGGQRKFQFVTCVANAVQYAELAKWMAEGKLKAIIEQEFSLDDAGKGYERLKTGRTRGKLVVKVT</sequence>
<dbReference type="CDD" id="cd08267">
    <property type="entry name" value="MDR1"/>
    <property type="match status" value="1"/>
</dbReference>
<evidence type="ECO:0000313" key="3">
    <source>
        <dbReference type="Proteomes" id="UP000803884"/>
    </source>
</evidence>
<dbReference type="PANTHER" id="PTHR44013:SF1">
    <property type="entry name" value="ZINC-TYPE ALCOHOL DEHYDROGENASE-LIKE PROTEIN C16A3.02C"/>
    <property type="match status" value="1"/>
</dbReference>
<dbReference type="Gene3D" id="3.90.180.10">
    <property type="entry name" value="Medium-chain alcohol dehydrogenases, catalytic domain"/>
    <property type="match status" value="1"/>
</dbReference>
<evidence type="ECO:0000313" key="2">
    <source>
        <dbReference type="EMBL" id="KAL1588966.1"/>
    </source>
</evidence>
<proteinExistence type="predicted"/>
<accession>A0AB34KZK0</accession>
<dbReference type="Pfam" id="PF13602">
    <property type="entry name" value="ADH_zinc_N_2"/>
    <property type="match status" value="1"/>
</dbReference>
<reference evidence="2 3" key="1">
    <citation type="journal article" date="2020" name="Microbiol. Resour. Announc.">
        <title>Draft Genome Sequence of a Cladosporium Species Isolated from the Mesophotic Ascidian Didemnum maculosum.</title>
        <authorList>
            <person name="Gioti A."/>
            <person name="Siaperas R."/>
            <person name="Nikolaivits E."/>
            <person name="Le Goff G."/>
            <person name="Ouazzani J."/>
            <person name="Kotoulas G."/>
            <person name="Topakas E."/>
        </authorList>
    </citation>
    <scope>NUCLEOTIDE SEQUENCE [LARGE SCALE GENOMIC DNA]</scope>
    <source>
        <strain evidence="2 3">TM138-S3</strain>
    </source>
</reference>
<comment type="caution">
    <text evidence="2">The sequence shown here is derived from an EMBL/GenBank/DDBJ whole genome shotgun (WGS) entry which is preliminary data.</text>
</comment>
<dbReference type="SUPFAM" id="SSF51735">
    <property type="entry name" value="NAD(P)-binding Rossmann-fold domains"/>
    <property type="match status" value="1"/>
</dbReference>
<dbReference type="InterPro" id="IPR011032">
    <property type="entry name" value="GroES-like_sf"/>
</dbReference>
<organism evidence="2 3">
    <name type="scientific">Cladosporium halotolerans</name>
    <dbReference type="NCBI Taxonomy" id="1052096"/>
    <lineage>
        <taxon>Eukaryota</taxon>
        <taxon>Fungi</taxon>
        <taxon>Dikarya</taxon>
        <taxon>Ascomycota</taxon>
        <taxon>Pezizomycotina</taxon>
        <taxon>Dothideomycetes</taxon>
        <taxon>Dothideomycetidae</taxon>
        <taxon>Cladosporiales</taxon>
        <taxon>Cladosporiaceae</taxon>
        <taxon>Cladosporium</taxon>
    </lineage>
</organism>
<dbReference type="GO" id="GO:0016491">
    <property type="term" value="F:oxidoreductase activity"/>
    <property type="evidence" value="ECO:0007669"/>
    <property type="project" value="InterPro"/>
</dbReference>
<dbReference type="Proteomes" id="UP000803884">
    <property type="component" value="Unassembled WGS sequence"/>
</dbReference>